<dbReference type="InterPro" id="IPR050570">
    <property type="entry name" value="Cell_wall_metabolism_enzyme"/>
</dbReference>
<keyword evidence="2" id="KW-0175">Coiled coil</keyword>
<organism evidence="6 7">
    <name type="scientific">Candidatus Uhrbacteria bacterium GW2011_GWC1_41_20</name>
    <dbReference type="NCBI Taxonomy" id="1618983"/>
    <lineage>
        <taxon>Bacteria</taxon>
        <taxon>Candidatus Uhriibacteriota</taxon>
    </lineage>
</organism>
<feature type="coiled-coil region" evidence="2">
    <location>
        <begin position="156"/>
        <end position="253"/>
    </location>
</feature>
<evidence type="ECO:0000259" key="5">
    <source>
        <dbReference type="Pfam" id="PF24568"/>
    </source>
</evidence>
<evidence type="ECO:0000256" key="1">
    <source>
        <dbReference type="ARBA" id="ARBA00022729"/>
    </source>
</evidence>
<evidence type="ECO:0000259" key="4">
    <source>
        <dbReference type="Pfam" id="PF01551"/>
    </source>
</evidence>
<evidence type="ECO:0000256" key="3">
    <source>
        <dbReference type="SAM" id="SignalP"/>
    </source>
</evidence>
<feature type="signal peptide" evidence="3">
    <location>
        <begin position="1"/>
        <end position="28"/>
    </location>
</feature>
<feature type="coiled-coil region" evidence="2">
    <location>
        <begin position="47"/>
        <end position="74"/>
    </location>
</feature>
<dbReference type="SUPFAM" id="SSF51261">
    <property type="entry name" value="Duplicated hybrid motif"/>
    <property type="match status" value="1"/>
</dbReference>
<dbReference type="Proteomes" id="UP000033930">
    <property type="component" value="Unassembled WGS sequence"/>
</dbReference>
<dbReference type="SUPFAM" id="SSF57997">
    <property type="entry name" value="Tropomyosin"/>
    <property type="match status" value="1"/>
</dbReference>
<name>A0A0G0XSC9_9BACT</name>
<dbReference type="EMBL" id="LCAW01000002">
    <property type="protein sequence ID" value="KKR99870.1"/>
    <property type="molecule type" value="Genomic_DNA"/>
</dbReference>
<dbReference type="InterPro" id="IPR016047">
    <property type="entry name" value="M23ase_b-sheet_dom"/>
</dbReference>
<accession>A0A0G0XSC9</accession>
<comment type="caution">
    <text evidence="6">The sequence shown here is derived from an EMBL/GenBank/DDBJ whole genome shotgun (WGS) entry which is preliminary data.</text>
</comment>
<dbReference type="Gene3D" id="2.70.70.10">
    <property type="entry name" value="Glucose Permease (Domain IIA)"/>
    <property type="match status" value="1"/>
</dbReference>
<evidence type="ECO:0000313" key="6">
    <source>
        <dbReference type="EMBL" id="KKR99870.1"/>
    </source>
</evidence>
<feature type="chain" id="PRO_5002535291" evidence="3">
    <location>
        <begin position="29"/>
        <end position="395"/>
    </location>
</feature>
<dbReference type="Pfam" id="PF24568">
    <property type="entry name" value="CC_PcsB"/>
    <property type="match status" value="1"/>
</dbReference>
<dbReference type="AlphaFoldDB" id="A0A0G0XSC9"/>
<sequence>MNKLKCIVSTVLILSTVLSLSGASLVFATETNIDDLQDQIGVRKSQIDQINSKIDEYREKVNQYASQSASLQSDISMIENQVVLTELDIQATQIEIESQGLQLQIIEESIAQQEVQIQMQKEMLKEMIFELNKSDGVGFIEVLFSSNDFNDLFTEIELLETLNADIQNALEQTKETKLALEENKADLQDRLDQLVDLQDELEGQKLTLESQMEAKDVLLDYTEQSESQYRVLLSQMRQEQQNITQQISALQLQMDDMVSGSDDYVGETVFSWPLNGIITATFHDPTYPFRNIIGEHNGLDIAAPAGTPIRAAAPGYVAWARYGNSYGNYVMIIHANGYATLYAHMSSMVVSADQYVSRGDIIGYEGTTGFSTGPHLHFEVRENGIPVDPQLYLGN</sequence>
<protein>
    <submittedName>
        <fullName evidence="6">Peptidase, M23/M37 family</fullName>
    </submittedName>
</protein>
<dbReference type="InterPro" id="IPR011055">
    <property type="entry name" value="Dup_hybrid_motif"/>
</dbReference>
<dbReference type="Gene3D" id="6.10.250.3150">
    <property type="match status" value="1"/>
</dbReference>
<evidence type="ECO:0000256" key="2">
    <source>
        <dbReference type="SAM" id="Coils"/>
    </source>
</evidence>
<evidence type="ECO:0000313" key="7">
    <source>
        <dbReference type="Proteomes" id="UP000033930"/>
    </source>
</evidence>
<keyword evidence="1 3" id="KW-0732">Signal</keyword>
<dbReference type="Pfam" id="PF01551">
    <property type="entry name" value="Peptidase_M23"/>
    <property type="match status" value="1"/>
</dbReference>
<gene>
    <name evidence="6" type="ORF">UU50_C0002G0052</name>
</gene>
<proteinExistence type="predicted"/>
<reference evidence="6 7" key="1">
    <citation type="journal article" date="2015" name="Nature">
        <title>rRNA introns, odd ribosomes, and small enigmatic genomes across a large radiation of phyla.</title>
        <authorList>
            <person name="Brown C.T."/>
            <person name="Hug L.A."/>
            <person name="Thomas B.C."/>
            <person name="Sharon I."/>
            <person name="Castelle C.J."/>
            <person name="Singh A."/>
            <person name="Wilkins M.J."/>
            <person name="Williams K.H."/>
            <person name="Banfield J.F."/>
        </authorList>
    </citation>
    <scope>NUCLEOTIDE SEQUENCE [LARGE SCALE GENOMIC DNA]</scope>
</reference>
<feature type="domain" description="M23ase beta-sheet core" evidence="4">
    <location>
        <begin position="295"/>
        <end position="389"/>
    </location>
</feature>
<dbReference type="GO" id="GO:0004222">
    <property type="term" value="F:metalloendopeptidase activity"/>
    <property type="evidence" value="ECO:0007669"/>
    <property type="project" value="TreeGrafter"/>
</dbReference>
<dbReference type="PANTHER" id="PTHR21666">
    <property type="entry name" value="PEPTIDASE-RELATED"/>
    <property type="match status" value="1"/>
</dbReference>
<dbReference type="InterPro" id="IPR057309">
    <property type="entry name" value="PcsB_CC"/>
</dbReference>
<feature type="domain" description="Peptidoglycan hydrolase PcsB coiled-coil" evidence="5">
    <location>
        <begin position="110"/>
        <end position="182"/>
    </location>
</feature>
<dbReference type="CDD" id="cd12797">
    <property type="entry name" value="M23_peptidase"/>
    <property type="match status" value="1"/>
</dbReference>
<dbReference type="PANTHER" id="PTHR21666:SF270">
    <property type="entry name" value="MUREIN HYDROLASE ACTIVATOR ENVC"/>
    <property type="match status" value="1"/>
</dbReference>